<organism evidence="5 6">
    <name type="scientific">Candidatus Yanofskybacteria bacterium RIFCSPHIGHO2_01_FULL_48_25b</name>
    <dbReference type="NCBI Taxonomy" id="1802672"/>
    <lineage>
        <taxon>Bacteria</taxon>
        <taxon>Candidatus Yanofskyibacteriota</taxon>
    </lineage>
</organism>
<dbReference type="InterPro" id="IPR050188">
    <property type="entry name" value="RluA_PseudoU_synthase"/>
</dbReference>
<feature type="active site" evidence="2">
    <location>
        <position position="70"/>
    </location>
</feature>
<name>A0A1F8F0L0_9BACT</name>
<protein>
    <recommendedName>
        <fullName evidence="3">Pseudouridine synthase</fullName>
        <ecNumber evidence="3">5.4.99.-</ecNumber>
    </recommendedName>
</protein>
<dbReference type="SUPFAM" id="SSF55120">
    <property type="entry name" value="Pseudouridine synthase"/>
    <property type="match status" value="1"/>
</dbReference>
<evidence type="ECO:0000259" key="4">
    <source>
        <dbReference type="Pfam" id="PF00849"/>
    </source>
</evidence>
<dbReference type="EC" id="5.4.99.-" evidence="3"/>
<keyword evidence="3" id="KW-0413">Isomerase</keyword>
<dbReference type="NCBIfam" id="TIGR00005">
    <property type="entry name" value="rluA_subfam"/>
    <property type="match status" value="1"/>
</dbReference>
<dbReference type="Pfam" id="PF00849">
    <property type="entry name" value="PseudoU_synth_2"/>
    <property type="match status" value="1"/>
</dbReference>
<dbReference type="PANTHER" id="PTHR21600">
    <property type="entry name" value="MITOCHONDRIAL RNA PSEUDOURIDINE SYNTHASE"/>
    <property type="match status" value="1"/>
</dbReference>
<dbReference type="CDD" id="cd02869">
    <property type="entry name" value="PseudoU_synth_RluA_like"/>
    <property type="match status" value="1"/>
</dbReference>
<dbReference type="InterPro" id="IPR006225">
    <property type="entry name" value="PsdUridine_synth_RluC/D"/>
</dbReference>
<comment type="caution">
    <text evidence="5">The sequence shown here is derived from an EMBL/GenBank/DDBJ whole genome shotgun (WGS) entry which is preliminary data.</text>
</comment>
<dbReference type="AlphaFoldDB" id="A0A1F8F0L0"/>
<comment type="function">
    <text evidence="3">Responsible for synthesis of pseudouridine from uracil.</text>
</comment>
<proteinExistence type="inferred from homology"/>
<dbReference type="Gene3D" id="3.30.2350.10">
    <property type="entry name" value="Pseudouridine synthase"/>
    <property type="match status" value="1"/>
</dbReference>
<dbReference type="GO" id="GO:0009982">
    <property type="term" value="F:pseudouridine synthase activity"/>
    <property type="evidence" value="ECO:0007669"/>
    <property type="project" value="InterPro"/>
</dbReference>
<gene>
    <name evidence="5" type="ORF">A2669_01770</name>
</gene>
<evidence type="ECO:0000313" key="6">
    <source>
        <dbReference type="Proteomes" id="UP000177605"/>
    </source>
</evidence>
<dbReference type="GO" id="GO:0003723">
    <property type="term" value="F:RNA binding"/>
    <property type="evidence" value="ECO:0007669"/>
    <property type="project" value="InterPro"/>
</dbReference>
<evidence type="ECO:0000256" key="1">
    <source>
        <dbReference type="ARBA" id="ARBA00010876"/>
    </source>
</evidence>
<dbReference type="InterPro" id="IPR006145">
    <property type="entry name" value="PsdUridine_synth_RsuA/RluA"/>
</dbReference>
<evidence type="ECO:0000256" key="2">
    <source>
        <dbReference type="PIRSR" id="PIRSR606225-1"/>
    </source>
</evidence>
<dbReference type="Proteomes" id="UP000177605">
    <property type="component" value="Unassembled WGS sequence"/>
</dbReference>
<dbReference type="InterPro" id="IPR006224">
    <property type="entry name" value="PsdUridine_synth_RluA-like_CS"/>
</dbReference>
<evidence type="ECO:0000313" key="5">
    <source>
        <dbReference type="EMBL" id="OGN06672.1"/>
    </source>
</evidence>
<reference evidence="5 6" key="1">
    <citation type="journal article" date="2016" name="Nat. Commun.">
        <title>Thousands of microbial genomes shed light on interconnected biogeochemical processes in an aquifer system.</title>
        <authorList>
            <person name="Anantharaman K."/>
            <person name="Brown C.T."/>
            <person name="Hug L.A."/>
            <person name="Sharon I."/>
            <person name="Castelle C.J."/>
            <person name="Probst A.J."/>
            <person name="Thomas B.C."/>
            <person name="Singh A."/>
            <person name="Wilkins M.J."/>
            <person name="Karaoz U."/>
            <person name="Brodie E.L."/>
            <person name="Williams K.H."/>
            <person name="Hubbard S.S."/>
            <person name="Banfield J.F."/>
        </authorList>
    </citation>
    <scope>NUCLEOTIDE SEQUENCE [LARGE SCALE GENOMIC DNA]</scope>
</reference>
<dbReference type="GO" id="GO:0140098">
    <property type="term" value="F:catalytic activity, acting on RNA"/>
    <property type="evidence" value="ECO:0007669"/>
    <property type="project" value="UniProtKB-ARBA"/>
</dbReference>
<dbReference type="InterPro" id="IPR020103">
    <property type="entry name" value="PsdUridine_synth_cat_dom_sf"/>
</dbReference>
<dbReference type="EMBL" id="MGJM01000012">
    <property type="protein sequence ID" value="OGN06672.1"/>
    <property type="molecule type" value="Genomic_DNA"/>
</dbReference>
<comment type="catalytic activity">
    <reaction evidence="3">
        <text>a uridine in RNA = a pseudouridine in RNA</text>
        <dbReference type="Rhea" id="RHEA:48348"/>
        <dbReference type="Rhea" id="RHEA-COMP:12068"/>
        <dbReference type="Rhea" id="RHEA-COMP:12069"/>
        <dbReference type="ChEBI" id="CHEBI:65314"/>
        <dbReference type="ChEBI" id="CHEBI:65315"/>
    </reaction>
</comment>
<accession>A0A1F8F0L0</accession>
<sequence>MNVSIVYEDDNLLVVNKPAGLIVHPKNKNDRQLSLCDWVKENYPKLENVGEPFDASGDKLPRYGILHRLDKETSGLILIAKNDEAFSHLKSLFQEHKIQKNYYALVYGRPVEDPGKITAPLGRIGLKRTTQIIGKKLIDSKESITEYSIVKTYPLFATGYSLLDVSPKTGRTHQIRVHLKSIGCPIVGDFVYGPKNAAMPAGLERMFLHAYKLTFTTPDRKALTIETDLPDDLQKVLSMLE</sequence>
<dbReference type="GO" id="GO:0000455">
    <property type="term" value="P:enzyme-directed rRNA pseudouridine synthesis"/>
    <property type="evidence" value="ECO:0007669"/>
    <property type="project" value="TreeGrafter"/>
</dbReference>
<comment type="similarity">
    <text evidence="1 3">Belongs to the pseudouridine synthase RluA family.</text>
</comment>
<dbReference type="PANTHER" id="PTHR21600:SF87">
    <property type="entry name" value="RNA PSEUDOURIDYLATE SYNTHASE DOMAIN-CONTAINING PROTEIN 1"/>
    <property type="match status" value="1"/>
</dbReference>
<feature type="domain" description="Pseudouridine synthase RsuA/RluA-like" evidence="4">
    <location>
        <begin position="11"/>
        <end position="180"/>
    </location>
</feature>
<evidence type="ECO:0000256" key="3">
    <source>
        <dbReference type="RuleBase" id="RU362028"/>
    </source>
</evidence>
<dbReference type="PROSITE" id="PS01129">
    <property type="entry name" value="PSI_RLU"/>
    <property type="match status" value="1"/>
</dbReference>